<proteinExistence type="predicted"/>
<sequence length="143" mass="16277">MLLENEYSPVHTAVFQLLWPQLVYAPNHAVAPSNIFLTSTLVSCRIVHPMMFCLKAFADQNVPPKLVTRLVFQRPISWLKAVAPANMPLKLVTWLVSQPPISWLKADARLNVDHKLVTRLVTQRPIFWLKADAPQNVQDMLVT</sequence>
<protein>
    <submittedName>
        <fullName evidence="1">Uncharacterized protein</fullName>
    </submittedName>
</protein>
<dbReference type="EMBL" id="HBFC01016036">
    <property type="protein sequence ID" value="CAD8706777.1"/>
    <property type="molecule type" value="Transcribed_RNA"/>
</dbReference>
<organism evidence="1">
    <name type="scientific">Mantoniella antarctica</name>
    <dbReference type="NCBI Taxonomy" id="81844"/>
    <lineage>
        <taxon>Eukaryota</taxon>
        <taxon>Viridiplantae</taxon>
        <taxon>Chlorophyta</taxon>
        <taxon>Mamiellophyceae</taxon>
        <taxon>Mamiellales</taxon>
        <taxon>Mamiellaceae</taxon>
        <taxon>Mantoniella</taxon>
    </lineage>
</organism>
<dbReference type="AlphaFoldDB" id="A0A7S0X7S4"/>
<evidence type="ECO:0000313" key="1">
    <source>
        <dbReference type="EMBL" id="CAD8706777.1"/>
    </source>
</evidence>
<name>A0A7S0X7S4_9CHLO</name>
<accession>A0A7S0X7S4</accession>
<reference evidence="1" key="1">
    <citation type="submission" date="2021-01" db="EMBL/GenBank/DDBJ databases">
        <authorList>
            <person name="Corre E."/>
            <person name="Pelletier E."/>
            <person name="Niang G."/>
            <person name="Scheremetjew M."/>
            <person name="Finn R."/>
            <person name="Kale V."/>
            <person name="Holt S."/>
            <person name="Cochrane G."/>
            <person name="Meng A."/>
            <person name="Brown T."/>
            <person name="Cohen L."/>
        </authorList>
    </citation>
    <scope>NUCLEOTIDE SEQUENCE</scope>
    <source>
        <strain evidence="1">SL-175</strain>
    </source>
</reference>
<gene>
    <name evidence="1" type="ORF">MANT1106_LOCUS9460</name>
</gene>